<dbReference type="SUPFAM" id="SSF52540">
    <property type="entry name" value="P-loop containing nucleoside triphosphate hydrolases"/>
    <property type="match status" value="3"/>
</dbReference>
<dbReference type="EMBL" id="BAAFJT010000309">
    <property type="protein sequence ID" value="GAB0209487.1"/>
    <property type="molecule type" value="Genomic_DNA"/>
</dbReference>
<dbReference type="Proteomes" id="UP001623348">
    <property type="component" value="Unassembled WGS sequence"/>
</dbReference>
<dbReference type="Gene3D" id="3.40.50.10810">
    <property type="entry name" value="Tandem AAA-ATPase domain"/>
    <property type="match status" value="1"/>
</dbReference>
<gene>
    <name evidence="7" type="ORF">GRJ2_003414400</name>
</gene>
<comment type="subcellular location">
    <subcellularLocation>
        <location evidence="1">Nucleus</location>
    </subcellularLocation>
</comment>
<keyword evidence="4" id="KW-0732">Signal</keyword>
<dbReference type="SUPFAM" id="SSF56672">
    <property type="entry name" value="DNA/RNA polymerases"/>
    <property type="match status" value="1"/>
</dbReference>
<dbReference type="Pfam" id="PF00176">
    <property type="entry name" value="SNF2-rel_dom"/>
    <property type="match status" value="1"/>
</dbReference>
<evidence type="ECO:0000256" key="2">
    <source>
        <dbReference type="ARBA" id="ARBA00007025"/>
    </source>
</evidence>
<evidence type="ECO:0000259" key="5">
    <source>
        <dbReference type="PROSITE" id="PS50878"/>
    </source>
</evidence>
<evidence type="ECO:0000256" key="4">
    <source>
        <dbReference type="SAM" id="SignalP"/>
    </source>
</evidence>
<dbReference type="GO" id="GO:0005694">
    <property type="term" value="C:chromosome"/>
    <property type="evidence" value="ECO:0007669"/>
    <property type="project" value="UniProtKB-ARBA"/>
</dbReference>
<dbReference type="Pfam" id="PF00078">
    <property type="entry name" value="RVT_1"/>
    <property type="match status" value="1"/>
</dbReference>
<sequence length="1048" mass="120506">MISHLLFLYQLFFFLQIRWKYMIVDEGHRMKNHHCKLTQVLNTHYVAPRRILLTGTPLQNKLPELWALLNFLLPTIFKSCSTFEQWFNAPFAMTGERVDLNEEETILIIRRLHKVLRPFLLRRLKKEVESQLPEKVEYVIKCDMSALQKILYRHMQAKGILLTDGSEKDKKGKGGAKTLMNTIMQLRKICNHPYMFQHIEESFAEHLGYSNGVINGMGNKQEELEVCVQLQGYDLIGIMEMCWDSSHDWSAAMDGYRLFRKDRLGRQGGATVLYMRQQLECMELCLGMDDVPVRSLWVRIRRQTNVGDIVVGMCYRPPDQEEVDEAFFIQLEEASYLQALIVMGNLNHPDICWKDKTVGHKQSRRFMECFGDHFLTQVIKEPMRGGTLLDLNTSKQRRNSLDCTDREMVEFRILRGGNKAKSRIITLDFRKADFGFFGDLLGRIPWETVLESRGGAGELVDIQGSPSPSSRMVHPNMQENIGLILDEDGHLTNRDEEKVEAFNTFFASVFNNTDRPWAAWSYELEDHERGNSDFPFVDTKIVRDQLYQPNVHKSMAPDGLHPRVLKELADVTAGPLSIIYQRSWESGEVLADWKLSNVIPVYEKGMRGDPGNYRPVSLTSVPGKIMEKIILGAIERHLKNNAIIRHSQHGFTKEKSCLTNLIPFYDKVTNLVDEGKAVDVLFLDFSKVFDAVPHSVLLDKLSNCEMSRYTVHWVKNWMKGRAQRVAVNGATSGWRLVTSGVPQGSILGPVLFNIFISDLDAGVECTISKFADDTKLGGAVDSLKGRGALQRDLDRLEHWAIINGMKFNKNKCQIQHLGWSNAGHKHRLGEEWLESSPAERDLGDLQAQDRAHRIGQQNEVRVLRLCTVNSVEEKILAAAKYKLNVDQKVIQAGMFDQKSSSHERRAFLQAILEHEEENEEEDEVPDDETLNQMIARHEEEFDLFMRMDMDRRREDARNPKRKPRLMEEDELPSWIIKDDAEVERLTCEEEEEKIFGRGSRQRRDVDYSDALTEKQWLRVEALIGLALASGRSVLEPAGIGSIRHRRGF</sequence>
<keyword evidence="3" id="KW-0539">Nucleus</keyword>
<dbReference type="InterPro" id="IPR027417">
    <property type="entry name" value="P-loop_NTPase"/>
</dbReference>
<keyword evidence="8" id="KW-1185">Reference proteome</keyword>
<organism evidence="7 8">
    <name type="scientific">Grus japonensis</name>
    <name type="common">Japanese crane</name>
    <name type="synonym">Red-crowned crane</name>
    <dbReference type="NCBI Taxonomy" id="30415"/>
    <lineage>
        <taxon>Eukaryota</taxon>
        <taxon>Metazoa</taxon>
        <taxon>Chordata</taxon>
        <taxon>Craniata</taxon>
        <taxon>Vertebrata</taxon>
        <taxon>Euteleostomi</taxon>
        <taxon>Archelosauria</taxon>
        <taxon>Archosauria</taxon>
        <taxon>Dinosauria</taxon>
        <taxon>Saurischia</taxon>
        <taxon>Theropoda</taxon>
        <taxon>Coelurosauria</taxon>
        <taxon>Aves</taxon>
        <taxon>Neognathae</taxon>
        <taxon>Neoaves</taxon>
        <taxon>Gruiformes</taxon>
        <taxon>Gruidae</taxon>
        <taxon>Grus</taxon>
    </lineage>
</organism>
<dbReference type="InterPro" id="IPR000330">
    <property type="entry name" value="SNF2_N"/>
</dbReference>
<dbReference type="FunFam" id="3.40.50.10810:FF:000159">
    <property type="entry name" value="Predicted protein"/>
    <property type="match status" value="1"/>
</dbReference>
<accession>A0ABC9YKW5</accession>
<dbReference type="InterPro" id="IPR014001">
    <property type="entry name" value="Helicase_ATP-bd"/>
</dbReference>
<feature type="domain" description="Helicase ATP-binding" evidence="6">
    <location>
        <begin position="1"/>
        <end position="75"/>
    </location>
</feature>
<dbReference type="SUPFAM" id="SSF56219">
    <property type="entry name" value="DNase I-like"/>
    <property type="match status" value="1"/>
</dbReference>
<dbReference type="Pfam" id="PF14619">
    <property type="entry name" value="SnAC"/>
    <property type="match status" value="1"/>
</dbReference>
<evidence type="ECO:0000313" key="7">
    <source>
        <dbReference type="EMBL" id="GAB0209487.1"/>
    </source>
</evidence>
<dbReference type="SMART" id="SM01314">
    <property type="entry name" value="SnAC"/>
    <property type="match status" value="1"/>
</dbReference>
<evidence type="ECO:0000256" key="3">
    <source>
        <dbReference type="ARBA" id="ARBA00023242"/>
    </source>
</evidence>
<dbReference type="PROSITE" id="PS50878">
    <property type="entry name" value="RT_POL"/>
    <property type="match status" value="1"/>
</dbReference>
<dbReference type="PROSITE" id="PS51192">
    <property type="entry name" value="HELICASE_ATP_BIND_1"/>
    <property type="match status" value="1"/>
</dbReference>
<dbReference type="CDD" id="cd01650">
    <property type="entry name" value="RT_nLTR_like"/>
    <property type="match status" value="1"/>
</dbReference>
<proteinExistence type="inferred from homology"/>
<name>A0ABC9YKW5_GRUJA</name>
<dbReference type="Gene3D" id="3.40.50.300">
    <property type="entry name" value="P-loop containing nucleotide triphosphate hydrolases"/>
    <property type="match status" value="1"/>
</dbReference>
<dbReference type="InterPro" id="IPR029295">
    <property type="entry name" value="SnAC"/>
</dbReference>
<dbReference type="AlphaFoldDB" id="A0ABC9YKW5"/>
<feature type="signal peptide" evidence="4">
    <location>
        <begin position="1"/>
        <end position="19"/>
    </location>
</feature>
<protein>
    <submittedName>
        <fullName evidence="7">Mitochondrial enolase superfamily member 1</fullName>
    </submittedName>
</protein>
<feature type="domain" description="Reverse transcriptase" evidence="5">
    <location>
        <begin position="582"/>
        <end position="837"/>
    </location>
</feature>
<dbReference type="Gene3D" id="3.60.10.10">
    <property type="entry name" value="Endonuclease/exonuclease/phosphatase"/>
    <property type="match status" value="1"/>
</dbReference>
<dbReference type="GO" id="GO:0005634">
    <property type="term" value="C:nucleus"/>
    <property type="evidence" value="ECO:0007669"/>
    <property type="project" value="UniProtKB-SubCell"/>
</dbReference>
<dbReference type="InterPro" id="IPR000477">
    <property type="entry name" value="RT_dom"/>
</dbReference>
<evidence type="ECO:0000259" key="6">
    <source>
        <dbReference type="PROSITE" id="PS51192"/>
    </source>
</evidence>
<dbReference type="InterPro" id="IPR043502">
    <property type="entry name" value="DNA/RNA_pol_sf"/>
</dbReference>
<evidence type="ECO:0000313" key="8">
    <source>
        <dbReference type="Proteomes" id="UP001623348"/>
    </source>
</evidence>
<reference evidence="7 8" key="1">
    <citation type="submission" date="2024-06" db="EMBL/GenBank/DDBJ databases">
        <title>The draft genome of Grus japonensis, version 3.</title>
        <authorList>
            <person name="Nabeshima K."/>
            <person name="Suzuki S."/>
            <person name="Onuma M."/>
        </authorList>
    </citation>
    <scope>NUCLEOTIDE SEQUENCE [LARGE SCALE GENOMIC DNA]</scope>
    <source>
        <strain evidence="7 8">451A</strain>
    </source>
</reference>
<feature type="chain" id="PRO_5044757008" evidence="4">
    <location>
        <begin position="20"/>
        <end position="1048"/>
    </location>
</feature>
<evidence type="ECO:0000256" key="1">
    <source>
        <dbReference type="ARBA" id="ARBA00004123"/>
    </source>
</evidence>
<comment type="caution">
    <text evidence="7">The sequence shown here is derived from an EMBL/GenBank/DDBJ whole genome shotgun (WGS) entry which is preliminary data.</text>
</comment>
<comment type="similarity">
    <text evidence="2">Belongs to the SNF2/RAD54 helicase family.</text>
</comment>
<dbReference type="PANTHER" id="PTHR10799">
    <property type="entry name" value="SNF2/RAD54 HELICASE FAMILY"/>
    <property type="match status" value="1"/>
</dbReference>
<dbReference type="InterPro" id="IPR036691">
    <property type="entry name" value="Endo/exonu/phosph_ase_sf"/>
</dbReference>
<dbReference type="InterPro" id="IPR038718">
    <property type="entry name" value="SNF2-like_sf"/>
</dbReference>